<dbReference type="AlphaFoldDB" id="A0A9X2BER6"/>
<proteinExistence type="predicted"/>
<evidence type="ECO:0000313" key="3">
    <source>
        <dbReference type="Proteomes" id="UP001139011"/>
    </source>
</evidence>
<feature type="region of interest" description="Disordered" evidence="1">
    <location>
        <begin position="23"/>
        <end position="49"/>
    </location>
</feature>
<dbReference type="EMBL" id="JAIWJX010000002">
    <property type="protein sequence ID" value="MCK6256377.1"/>
    <property type="molecule type" value="Genomic_DNA"/>
</dbReference>
<evidence type="ECO:0000256" key="1">
    <source>
        <dbReference type="SAM" id="MobiDB-lite"/>
    </source>
</evidence>
<evidence type="ECO:0000313" key="2">
    <source>
        <dbReference type="EMBL" id="MCK6256377.1"/>
    </source>
</evidence>
<comment type="caution">
    <text evidence="2">The sequence shown here is derived from an EMBL/GenBank/DDBJ whole genome shotgun (WGS) entry which is preliminary data.</text>
</comment>
<gene>
    <name evidence="2" type="ORF">LCY76_07185</name>
</gene>
<organism evidence="2 3">
    <name type="scientific">Fictibacillus marinisediminis</name>
    <dbReference type="NCBI Taxonomy" id="2878389"/>
    <lineage>
        <taxon>Bacteria</taxon>
        <taxon>Bacillati</taxon>
        <taxon>Bacillota</taxon>
        <taxon>Bacilli</taxon>
        <taxon>Bacillales</taxon>
        <taxon>Fictibacillaceae</taxon>
        <taxon>Fictibacillus</taxon>
    </lineage>
</organism>
<reference evidence="2" key="1">
    <citation type="submission" date="2021-09" db="EMBL/GenBank/DDBJ databases">
        <title>Genome analysis of Fictibacillus sp. KIGAM418 isolated from marine sediment.</title>
        <authorList>
            <person name="Seo M.-J."/>
            <person name="Cho E.-S."/>
            <person name="Hwang C.Y."/>
        </authorList>
    </citation>
    <scope>NUCLEOTIDE SEQUENCE</scope>
    <source>
        <strain evidence="2">KIGAM418</strain>
    </source>
</reference>
<dbReference type="RefSeq" id="WP_248252063.1">
    <property type="nucleotide sequence ID" value="NZ_JAIWJX010000002.1"/>
</dbReference>
<accession>A0A9X2BER6</accession>
<sequence length="164" mass="18583">MKIKSLAVLLSLSFLIACSNKEPQKREENHQEHEQSQSHETSDIREETGKVESLPSFLMKQPKEIQVIYQAAAKHKELLEKIPCYCGCGEEANHKNNYDCFVHENKKNGAIVWDDHGTKCGVCLEIAAQSVMDYSKGKSVKEIRENIDKTYEKGYAKPTPTPTI</sequence>
<dbReference type="Proteomes" id="UP001139011">
    <property type="component" value="Unassembled WGS sequence"/>
</dbReference>
<protein>
    <submittedName>
        <fullName evidence="2">PCYCGC domain-containing protein</fullName>
    </submittedName>
</protein>
<name>A0A9X2BER6_9BACL</name>
<dbReference type="Pfam" id="PF13798">
    <property type="entry name" value="PCYCGC"/>
    <property type="match status" value="1"/>
</dbReference>
<dbReference type="PROSITE" id="PS51257">
    <property type="entry name" value="PROKAR_LIPOPROTEIN"/>
    <property type="match status" value="1"/>
</dbReference>
<dbReference type="InterPro" id="IPR025673">
    <property type="entry name" value="PCYCGC"/>
</dbReference>
<keyword evidence="3" id="KW-1185">Reference proteome</keyword>